<dbReference type="EMBL" id="JBHSDU010000015">
    <property type="protein sequence ID" value="MFC4314462.1"/>
    <property type="molecule type" value="Genomic_DNA"/>
</dbReference>
<organism evidence="1 2">
    <name type="scientific">Steroidobacter flavus</name>
    <dbReference type="NCBI Taxonomy" id="1842136"/>
    <lineage>
        <taxon>Bacteria</taxon>
        <taxon>Pseudomonadati</taxon>
        <taxon>Pseudomonadota</taxon>
        <taxon>Gammaproteobacteria</taxon>
        <taxon>Steroidobacterales</taxon>
        <taxon>Steroidobacteraceae</taxon>
        <taxon>Steroidobacter</taxon>
    </lineage>
</organism>
<sequence>MRNVVIAALRVGAVLLFVQPLAIASTVLNVQSRDFDIVLDGPSQTLVSLKPKQGGGFDFAPSKLNKARSGDGYYQLGDLDLRLRAAGEAQWQDYSTAYRRAPARELPHDATTLAAAEISLGLPSDLGVRVVRRWQVSDGGHLSLRFELTNAGKRDVELGGVGLAMVFDNVLSDRSLAEAHTEASFADPYIGLDAGYLQVTRLNGKGPALIVTGESGTPFEAYRPIADKKDDSGKALLLNDATKRGQTFEGFYSWMAASRGFAEREWKNAQQWNEPTVVILRRGETRRFGVQFLVSKSIRDIESTLAANARPVVVGIPGYVLPTDLAGDLWVSSRQAIRSISAYPAGALETAAAEGAQGWSRYKVTGRHWGRSRLTITYADGSRQAIHYFVTKPSATVLADLGRFISTQHWYDDPSDPFKRGPSFMTFDRERNAVVLQDQRVWMAGLSDEGGAGAWLALIMKQLGAPDASEIERFERFVTQTLDGRLQVNQGPDKFGVRKSLFYYEPQAPKGVSYDPAIDWTLWSAWRKSQADSVVRSFNYVHVAAAHWVLYRLARYHEGLVKAHDWRWYLDRAYQTALAMPRLAPEYVKFGQMEGEVFVEILRDLQDEGMKTEASQLEQAMRQRADHWAAEEYPFGSEMPWDSTGQPEVYAWMRYFGNAPKADLTREVILGYDPTIPSWGYNGNARRYWDFMYAGKTAQLERQLHHYGSANNALPLLDSFRRDPRDLHLLRVAYGGLMGTLTNIDQDGFGAAAFHSNPDLMRFDAYNGDYGSAFYGYAYGIGSYLARHPVFGNVGFGGSTQEQGSTVSFAPRDGFRTRVFLAEPGLWLTLDGGKFARLDYDRSSGNVSVYLDTADQFTSKAHLRVEGARYEPGSALSKERGRYVIQLGRNETSVQLRPAR</sequence>
<dbReference type="Pfam" id="PF18951">
    <property type="entry name" value="DUF5695"/>
    <property type="match status" value="1"/>
</dbReference>
<name>A0ABV8T4U0_9GAMM</name>
<gene>
    <name evidence="1" type="ORF">ACFPN2_35680</name>
</gene>
<dbReference type="Proteomes" id="UP001595904">
    <property type="component" value="Unassembled WGS sequence"/>
</dbReference>
<accession>A0ABV8T4U0</accession>
<protein>
    <submittedName>
        <fullName evidence="1">DUF5695 domain-containing protein</fullName>
    </submittedName>
</protein>
<comment type="caution">
    <text evidence="1">The sequence shown here is derived from an EMBL/GenBank/DDBJ whole genome shotgun (WGS) entry which is preliminary data.</text>
</comment>
<proteinExistence type="predicted"/>
<dbReference type="RefSeq" id="WP_380605654.1">
    <property type="nucleotide sequence ID" value="NZ_JBHSDU010000015.1"/>
</dbReference>
<dbReference type="InterPro" id="IPR043750">
    <property type="entry name" value="DUF5695"/>
</dbReference>
<reference evidence="2" key="1">
    <citation type="journal article" date="2019" name="Int. J. Syst. Evol. Microbiol.">
        <title>The Global Catalogue of Microorganisms (GCM) 10K type strain sequencing project: providing services to taxonomists for standard genome sequencing and annotation.</title>
        <authorList>
            <consortium name="The Broad Institute Genomics Platform"/>
            <consortium name="The Broad Institute Genome Sequencing Center for Infectious Disease"/>
            <person name="Wu L."/>
            <person name="Ma J."/>
        </authorList>
    </citation>
    <scope>NUCLEOTIDE SEQUENCE [LARGE SCALE GENOMIC DNA]</scope>
    <source>
        <strain evidence="2">CGMCC 1.10759</strain>
    </source>
</reference>
<keyword evidence="2" id="KW-1185">Reference proteome</keyword>
<evidence type="ECO:0000313" key="2">
    <source>
        <dbReference type="Proteomes" id="UP001595904"/>
    </source>
</evidence>
<evidence type="ECO:0000313" key="1">
    <source>
        <dbReference type="EMBL" id="MFC4314462.1"/>
    </source>
</evidence>